<dbReference type="STRING" id="75913.A0A0K0FBW8"/>
<dbReference type="Proteomes" id="UP000035680">
    <property type="component" value="Unassembled WGS sequence"/>
</dbReference>
<reference evidence="2" key="1">
    <citation type="submission" date="2014-07" db="EMBL/GenBank/DDBJ databases">
        <authorList>
            <person name="Martin A.A"/>
            <person name="De Silva N."/>
        </authorList>
    </citation>
    <scope>NUCLEOTIDE SEQUENCE</scope>
</reference>
<dbReference type="AlphaFoldDB" id="A0A0K0FBW8"/>
<name>A0A0K0FBW8_STRVS</name>
<organism evidence="2 3">
    <name type="scientific">Strongyloides venezuelensis</name>
    <name type="common">Threadworm</name>
    <dbReference type="NCBI Taxonomy" id="75913"/>
    <lineage>
        <taxon>Eukaryota</taxon>
        <taxon>Metazoa</taxon>
        <taxon>Ecdysozoa</taxon>
        <taxon>Nematoda</taxon>
        <taxon>Chromadorea</taxon>
        <taxon>Rhabditida</taxon>
        <taxon>Tylenchina</taxon>
        <taxon>Panagrolaimomorpha</taxon>
        <taxon>Strongyloidoidea</taxon>
        <taxon>Strongyloididae</taxon>
        <taxon>Strongyloides</taxon>
    </lineage>
</organism>
<proteinExistence type="predicted"/>
<keyword evidence="2" id="KW-1185">Reference proteome</keyword>
<evidence type="ECO:0000313" key="2">
    <source>
        <dbReference type="Proteomes" id="UP000035680"/>
    </source>
</evidence>
<feature type="signal peptide" evidence="1">
    <location>
        <begin position="1"/>
        <end position="18"/>
    </location>
</feature>
<reference evidence="3" key="2">
    <citation type="submission" date="2015-08" db="UniProtKB">
        <authorList>
            <consortium name="WormBaseParasite"/>
        </authorList>
    </citation>
    <scope>IDENTIFICATION</scope>
</reference>
<evidence type="ECO:0000313" key="3">
    <source>
        <dbReference type="WBParaSite" id="SVE_0633200.1"/>
    </source>
</evidence>
<evidence type="ECO:0000256" key="1">
    <source>
        <dbReference type="SAM" id="SignalP"/>
    </source>
</evidence>
<feature type="chain" id="PRO_5005329465" evidence="1">
    <location>
        <begin position="19"/>
        <end position="73"/>
    </location>
</feature>
<protein>
    <submittedName>
        <fullName evidence="3">Uncharacterized protein</fullName>
    </submittedName>
</protein>
<sequence length="73" mass="8508">MWFIAVLIALFMSLFTLCCLCYITQKRSGIYSVKKREIEKGHTMLSESEYAKFLECQFGVEQRSNSMQKVIVT</sequence>
<dbReference type="WBParaSite" id="SVE_0633200.1">
    <property type="protein sequence ID" value="SVE_0633200.1"/>
    <property type="gene ID" value="SVE_0633200"/>
</dbReference>
<accession>A0A0K0FBW8</accession>
<keyword evidence="1" id="KW-0732">Signal</keyword>